<dbReference type="OrthoDB" id="10554510at2759"/>
<feature type="compositionally biased region" description="Acidic residues" evidence="1">
    <location>
        <begin position="156"/>
        <end position="165"/>
    </location>
</feature>
<reference evidence="2 3" key="1">
    <citation type="journal article" date="2012" name="BMC Genomics">
        <title>Tools to kill: Genome of one of the most destructive plant pathogenic fungi Macrophomina phaseolina.</title>
        <authorList>
            <person name="Islam M.S."/>
            <person name="Haque M.S."/>
            <person name="Islam M.M."/>
            <person name="Emdad E.M."/>
            <person name="Halim A."/>
            <person name="Hossen Q.M.M."/>
            <person name="Hossain M.Z."/>
            <person name="Ahmed B."/>
            <person name="Rahim S."/>
            <person name="Rahman M.S."/>
            <person name="Alam M.M."/>
            <person name="Hou S."/>
            <person name="Wan X."/>
            <person name="Saito J.A."/>
            <person name="Alam M."/>
        </authorList>
    </citation>
    <scope>NUCLEOTIDE SEQUENCE [LARGE SCALE GENOMIC DNA]</scope>
    <source>
        <strain evidence="2 3">MS6</strain>
    </source>
</reference>
<dbReference type="HOGENOM" id="CLU_1447947_0_0_1"/>
<accession>K2RQY9</accession>
<comment type="caution">
    <text evidence="2">The sequence shown here is derived from an EMBL/GenBank/DDBJ whole genome shotgun (WGS) entry which is preliminary data.</text>
</comment>
<protein>
    <submittedName>
        <fullName evidence="2">Uncharacterized protein</fullName>
    </submittedName>
</protein>
<feature type="compositionally biased region" description="Acidic residues" evidence="1">
    <location>
        <begin position="176"/>
        <end position="187"/>
    </location>
</feature>
<dbReference type="EMBL" id="AHHD01000255">
    <property type="protein sequence ID" value="EKG17133.1"/>
    <property type="molecule type" value="Genomic_DNA"/>
</dbReference>
<evidence type="ECO:0000313" key="3">
    <source>
        <dbReference type="Proteomes" id="UP000007129"/>
    </source>
</evidence>
<evidence type="ECO:0000313" key="2">
    <source>
        <dbReference type="EMBL" id="EKG17133.1"/>
    </source>
</evidence>
<sequence>MLRRRRSLVYDQLGTLKGFTKLKHVGLPMTYLDGSIAYGSFRGSKVNIFPPSVESIVVDCNTEMEARFKLWITLFYDIFNQGQLPNLRSFTLKRLMDFRRHGLDKCILEVGSKFREVGVVFIVTDWHIGKVFEDMEKISDGELELDSSASSPADDSNYDSEEDYMSSESDSNSDHFDEDGSSFEDIM</sequence>
<proteinExistence type="predicted"/>
<dbReference type="InParanoid" id="K2RQY9"/>
<gene>
    <name evidence="2" type="ORF">MPH_05647</name>
</gene>
<organism evidence="2 3">
    <name type="scientific">Macrophomina phaseolina (strain MS6)</name>
    <name type="common">Charcoal rot fungus</name>
    <dbReference type="NCBI Taxonomy" id="1126212"/>
    <lineage>
        <taxon>Eukaryota</taxon>
        <taxon>Fungi</taxon>
        <taxon>Dikarya</taxon>
        <taxon>Ascomycota</taxon>
        <taxon>Pezizomycotina</taxon>
        <taxon>Dothideomycetes</taxon>
        <taxon>Dothideomycetes incertae sedis</taxon>
        <taxon>Botryosphaeriales</taxon>
        <taxon>Botryosphaeriaceae</taxon>
        <taxon>Macrophomina</taxon>
    </lineage>
</organism>
<feature type="compositionally biased region" description="Low complexity" evidence="1">
    <location>
        <begin position="146"/>
        <end position="155"/>
    </location>
</feature>
<name>K2RQY9_MACPH</name>
<dbReference type="Proteomes" id="UP000007129">
    <property type="component" value="Unassembled WGS sequence"/>
</dbReference>
<feature type="region of interest" description="Disordered" evidence="1">
    <location>
        <begin position="143"/>
        <end position="187"/>
    </location>
</feature>
<dbReference type="AlphaFoldDB" id="K2RQY9"/>
<evidence type="ECO:0000256" key="1">
    <source>
        <dbReference type="SAM" id="MobiDB-lite"/>
    </source>
</evidence>
<dbReference type="VEuPathDB" id="FungiDB:MPH_05647"/>